<protein>
    <submittedName>
        <fullName evidence="1">Uncharacterized protein</fullName>
    </submittedName>
</protein>
<sequence length="152" mass="17288">MDTPRGYDGHLCKRMQCLRYSIAPVYRAREFGFGDRDEWEASSISSSPITATPQGSPQSRTSLVRHFFAYTPNIGSSLKRTEFTHHAYRGEDDTFCTVHDTPCCFNLIVSRLARWAEAADDCHEEVLLELSEQQGHLGEQVVDQINLTHTHQ</sequence>
<name>A0A6G1EZ86_9ORYZ</name>
<evidence type="ECO:0000313" key="1">
    <source>
        <dbReference type="EMBL" id="KAF0929882.1"/>
    </source>
</evidence>
<organism evidence="1 2">
    <name type="scientific">Oryza meyeriana var. granulata</name>
    <dbReference type="NCBI Taxonomy" id="110450"/>
    <lineage>
        <taxon>Eukaryota</taxon>
        <taxon>Viridiplantae</taxon>
        <taxon>Streptophyta</taxon>
        <taxon>Embryophyta</taxon>
        <taxon>Tracheophyta</taxon>
        <taxon>Spermatophyta</taxon>
        <taxon>Magnoliopsida</taxon>
        <taxon>Liliopsida</taxon>
        <taxon>Poales</taxon>
        <taxon>Poaceae</taxon>
        <taxon>BOP clade</taxon>
        <taxon>Oryzoideae</taxon>
        <taxon>Oryzeae</taxon>
        <taxon>Oryzinae</taxon>
        <taxon>Oryza</taxon>
        <taxon>Oryza meyeriana</taxon>
    </lineage>
</organism>
<keyword evidence="2" id="KW-1185">Reference proteome</keyword>
<evidence type="ECO:0000313" key="2">
    <source>
        <dbReference type="Proteomes" id="UP000479710"/>
    </source>
</evidence>
<proteinExistence type="predicted"/>
<comment type="caution">
    <text evidence="1">The sequence shown here is derived from an EMBL/GenBank/DDBJ whole genome shotgun (WGS) entry which is preliminary data.</text>
</comment>
<dbReference type="Proteomes" id="UP000479710">
    <property type="component" value="Unassembled WGS sequence"/>
</dbReference>
<reference evidence="1 2" key="1">
    <citation type="submission" date="2019-11" db="EMBL/GenBank/DDBJ databases">
        <title>Whole genome sequence of Oryza granulata.</title>
        <authorList>
            <person name="Li W."/>
        </authorList>
    </citation>
    <scope>NUCLEOTIDE SEQUENCE [LARGE SCALE GENOMIC DNA]</scope>
    <source>
        <strain evidence="2">cv. Menghai</strain>
        <tissue evidence="1">Leaf</tissue>
    </source>
</reference>
<dbReference type="EMBL" id="SPHZ02000002">
    <property type="protein sequence ID" value="KAF0929882.1"/>
    <property type="molecule type" value="Genomic_DNA"/>
</dbReference>
<dbReference type="AlphaFoldDB" id="A0A6G1EZ86"/>
<accession>A0A6G1EZ86</accession>
<gene>
    <name evidence="1" type="ORF">E2562_026350</name>
</gene>